<dbReference type="VEuPathDB" id="FungiDB:RhiirFUN_012537"/>
<dbReference type="Proteomes" id="UP000232688">
    <property type="component" value="Unassembled WGS sequence"/>
</dbReference>
<reference evidence="1 2" key="1">
    <citation type="submission" date="2017-10" db="EMBL/GenBank/DDBJ databases">
        <title>Extensive intraspecific genome diversity in a model arbuscular mycorrhizal fungus.</title>
        <authorList>
            <person name="Chen E.C.H."/>
            <person name="Morin E."/>
            <person name="Baudet D."/>
            <person name="Noel J."/>
            <person name="Ndikumana S."/>
            <person name="Charron P."/>
            <person name="St-Onge C."/>
            <person name="Giorgi J."/>
            <person name="Grigoriev I.V."/>
            <person name="Roux C."/>
            <person name="Martin F.M."/>
            <person name="Corradi N."/>
        </authorList>
    </citation>
    <scope>NUCLEOTIDE SEQUENCE [LARGE SCALE GENOMIC DNA]</scope>
    <source>
        <strain evidence="1 2">A1</strain>
    </source>
</reference>
<organism evidence="1 2">
    <name type="scientific">Rhizophagus irregularis</name>
    <dbReference type="NCBI Taxonomy" id="588596"/>
    <lineage>
        <taxon>Eukaryota</taxon>
        <taxon>Fungi</taxon>
        <taxon>Fungi incertae sedis</taxon>
        <taxon>Mucoromycota</taxon>
        <taxon>Glomeromycotina</taxon>
        <taxon>Glomeromycetes</taxon>
        <taxon>Glomerales</taxon>
        <taxon>Glomeraceae</taxon>
        <taxon>Rhizophagus</taxon>
    </lineage>
</organism>
<dbReference type="EMBL" id="LLXH01002485">
    <property type="protein sequence ID" value="PKC55635.1"/>
    <property type="molecule type" value="Genomic_DNA"/>
</dbReference>
<dbReference type="VEuPathDB" id="FungiDB:FUN_011221"/>
<evidence type="ECO:0000313" key="1">
    <source>
        <dbReference type="EMBL" id="PKC55635.1"/>
    </source>
</evidence>
<reference evidence="1 2" key="2">
    <citation type="submission" date="2017-10" db="EMBL/GenBank/DDBJ databases">
        <title>Genome analyses suggest a sexual origin of heterokaryosis in a supposedly ancient asexual fungus.</title>
        <authorList>
            <person name="Corradi N."/>
            <person name="Sedzielewska K."/>
            <person name="Noel J."/>
            <person name="Charron P."/>
            <person name="Farinelli L."/>
            <person name="Marton T."/>
            <person name="Kruger M."/>
            <person name="Pelin A."/>
            <person name="Brachmann A."/>
            <person name="Corradi N."/>
        </authorList>
    </citation>
    <scope>NUCLEOTIDE SEQUENCE [LARGE SCALE GENOMIC DNA]</scope>
    <source>
        <strain evidence="1 2">A1</strain>
    </source>
</reference>
<comment type="caution">
    <text evidence="1">The sequence shown here is derived from an EMBL/GenBank/DDBJ whole genome shotgun (WGS) entry which is preliminary data.</text>
</comment>
<evidence type="ECO:0000313" key="2">
    <source>
        <dbReference type="Proteomes" id="UP000232688"/>
    </source>
</evidence>
<sequence length="146" mass="16971">FYFFPEILAFLLLVFFWRIGETIYNCWIKIGILPSLTNGDITDAIQVQREKIDDEVANINQIIRKISATKDPRGAVLANAINDYLLDLEKEIPIEDVLNDNNIIRLVQKEMCDGEINENDSKEEEIQVSLDDMMLKSIQTWINFFE</sequence>
<protein>
    <submittedName>
        <fullName evidence="1">Uncharacterized protein</fullName>
    </submittedName>
</protein>
<proteinExistence type="predicted"/>
<dbReference type="AlphaFoldDB" id="A0A2N0QX45"/>
<name>A0A2N0QX45_9GLOM</name>
<gene>
    <name evidence="1" type="ORF">RhiirA1_402742</name>
</gene>
<feature type="non-terminal residue" evidence="1">
    <location>
        <position position="1"/>
    </location>
</feature>
<dbReference type="VEuPathDB" id="FungiDB:RhiirA1_402742"/>
<accession>A0A2N0QX45</accession>